<keyword evidence="2" id="KW-0812">Transmembrane</keyword>
<evidence type="ECO:0000313" key="5">
    <source>
        <dbReference type="EMBL" id="GJN36063.1"/>
    </source>
</evidence>
<keyword evidence="3" id="KW-0732">Signal</keyword>
<dbReference type="InterPro" id="IPR009003">
    <property type="entry name" value="Peptidase_S1_PA"/>
</dbReference>
<keyword evidence="2" id="KW-0472">Membrane</keyword>
<protein>
    <recommendedName>
        <fullName evidence="4">Peptidase S1 domain-containing protein</fullName>
    </recommendedName>
</protein>
<evidence type="ECO:0000256" key="1">
    <source>
        <dbReference type="SAM" id="MobiDB-lite"/>
    </source>
</evidence>
<dbReference type="PANTHER" id="PTHR45980:SF6">
    <property type="entry name" value="PROTEASE DO-LIKE 2, CHLOROPLASTIC"/>
    <property type="match status" value="1"/>
</dbReference>
<dbReference type="Pfam" id="PF00089">
    <property type="entry name" value="Trypsin"/>
    <property type="match status" value="1"/>
</dbReference>
<sequence>MACVAALFASSALLPFPSTASSVASASSCGCRVRSTVVARAPRHQRAHRGLRRLDEVEGVSKKRRGIGGGGGSGGSQASSSRRDRGLAVDFKEPQLEFEVYLQFQLEWRCQVDAWRHICFILGSLHFIAASMLMAYNIITKSFKLCLMLTILLYQVADFDDLEEDKFLNAVVKVYCTHIAPDYGLPWQKQRQHSSSGSAFMIGDGKLLTNAHCVEHDTQVKVKRRGDDKKYIAKVLARGTECDLALLSVENEEFWKGSEPLQFGRLPCLQGIVVDQPLMSKESALGWHFRYFYSVYRSDEAENIGYVIPTTVVSHFLNDYKKNGKYTGKVFPFVLRISKLKP</sequence>
<feature type="signal peptide" evidence="3">
    <location>
        <begin position="1"/>
        <end position="20"/>
    </location>
</feature>
<comment type="caution">
    <text evidence="5">The sequence shown here is derived from an EMBL/GenBank/DDBJ whole genome shotgun (WGS) entry which is preliminary data.</text>
</comment>
<reference evidence="5" key="2">
    <citation type="submission" date="2021-12" db="EMBL/GenBank/DDBJ databases">
        <title>Resequencing data analysis of finger millet.</title>
        <authorList>
            <person name="Hatakeyama M."/>
            <person name="Aluri S."/>
            <person name="Balachadran M.T."/>
            <person name="Sivarajan S.R."/>
            <person name="Poveda L."/>
            <person name="Shimizu-Inatsugi R."/>
            <person name="Schlapbach R."/>
            <person name="Sreeman S.M."/>
            <person name="Shimizu K.K."/>
        </authorList>
    </citation>
    <scope>NUCLEOTIDE SEQUENCE</scope>
</reference>
<evidence type="ECO:0000259" key="4">
    <source>
        <dbReference type="Pfam" id="PF00089"/>
    </source>
</evidence>
<evidence type="ECO:0000256" key="2">
    <source>
        <dbReference type="SAM" id="Phobius"/>
    </source>
</evidence>
<evidence type="ECO:0000313" key="6">
    <source>
        <dbReference type="Proteomes" id="UP001054889"/>
    </source>
</evidence>
<name>A0AAV5FMD8_ELECO</name>
<keyword evidence="6" id="KW-1185">Reference proteome</keyword>
<dbReference type="AlphaFoldDB" id="A0AAV5FMD8"/>
<dbReference type="PANTHER" id="PTHR45980">
    <property type="match status" value="1"/>
</dbReference>
<dbReference type="Proteomes" id="UP001054889">
    <property type="component" value="Unassembled WGS sequence"/>
</dbReference>
<dbReference type="InterPro" id="IPR043504">
    <property type="entry name" value="Peptidase_S1_PA_chymotrypsin"/>
</dbReference>
<evidence type="ECO:0000256" key="3">
    <source>
        <dbReference type="SAM" id="SignalP"/>
    </source>
</evidence>
<proteinExistence type="predicted"/>
<feature type="domain" description="Peptidase S1" evidence="4">
    <location>
        <begin position="179"/>
        <end position="265"/>
    </location>
</feature>
<keyword evidence="2" id="KW-1133">Transmembrane helix</keyword>
<gene>
    <name evidence="5" type="primary">gb24889</name>
    <name evidence="5" type="ORF">PR202_gb24889</name>
</gene>
<feature type="region of interest" description="Disordered" evidence="1">
    <location>
        <begin position="62"/>
        <end position="83"/>
    </location>
</feature>
<dbReference type="InterPro" id="IPR001254">
    <property type="entry name" value="Trypsin_dom"/>
</dbReference>
<dbReference type="Gene3D" id="2.40.10.10">
    <property type="entry name" value="Trypsin-like serine proteases"/>
    <property type="match status" value="1"/>
</dbReference>
<feature type="chain" id="PRO_5044011402" description="Peptidase S1 domain-containing protein" evidence="3">
    <location>
        <begin position="21"/>
        <end position="342"/>
    </location>
</feature>
<dbReference type="EMBL" id="BQKI01000088">
    <property type="protein sequence ID" value="GJN36063.1"/>
    <property type="molecule type" value="Genomic_DNA"/>
</dbReference>
<accession>A0AAV5FMD8</accession>
<feature type="transmembrane region" description="Helical" evidence="2">
    <location>
        <begin position="114"/>
        <end position="139"/>
    </location>
</feature>
<dbReference type="SUPFAM" id="SSF50494">
    <property type="entry name" value="Trypsin-like serine proteases"/>
    <property type="match status" value="1"/>
</dbReference>
<organism evidence="5 6">
    <name type="scientific">Eleusine coracana subsp. coracana</name>
    <dbReference type="NCBI Taxonomy" id="191504"/>
    <lineage>
        <taxon>Eukaryota</taxon>
        <taxon>Viridiplantae</taxon>
        <taxon>Streptophyta</taxon>
        <taxon>Embryophyta</taxon>
        <taxon>Tracheophyta</taxon>
        <taxon>Spermatophyta</taxon>
        <taxon>Magnoliopsida</taxon>
        <taxon>Liliopsida</taxon>
        <taxon>Poales</taxon>
        <taxon>Poaceae</taxon>
        <taxon>PACMAD clade</taxon>
        <taxon>Chloridoideae</taxon>
        <taxon>Cynodonteae</taxon>
        <taxon>Eleusininae</taxon>
        <taxon>Eleusine</taxon>
    </lineage>
</organism>
<dbReference type="GO" id="GO:0004252">
    <property type="term" value="F:serine-type endopeptidase activity"/>
    <property type="evidence" value="ECO:0007669"/>
    <property type="project" value="TreeGrafter"/>
</dbReference>
<reference evidence="5" key="1">
    <citation type="journal article" date="2018" name="DNA Res.">
        <title>Multiple hybrid de novo genome assembly of finger millet, an orphan allotetraploid crop.</title>
        <authorList>
            <person name="Hatakeyama M."/>
            <person name="Aluri S."/>
            <person name="Balachadran M.T."/>
            <person name="Sivarajan S.R."/>
            <person name="Patrignani A."/>
            <person name="Gruter S."/>
            <person name="Poveda L."/>
            <person name="Shimizu-Inatsugi R."/>
            <person name="Baeten J."/>
            <person name="Francoijs K.J."/>
            <person name="Nataraja K.N."/>
            <person name="Reddy Y.A.N."/>
            <person name="Phadnis S."/>
            <person name="Ravikumar R.L."/>
            <person name="Schlapbach R."/>
            <person name="Sreeman S.M."/>
            <person name="Shimizu K.K."/>
        </authorList>
    </citation>
    <scope>NUCLEOTIDE SEQUENCE</scope>
</reference>